<dbReference type="Proteomes" id="UP000054826">
    <property type="component" value="Unassembled WGS sequence"/>
</dbReference>
<protein>
    <submittedName>
        <fullName evidence="1">Uncharacterized protein</fullName>
    </submittedName>
</protein>
<dbReference type="EMBL" id="JYDV01001574">
    <property type="protein sequence ID" value="KRY99148.1"/>
    <property type="molecule type" value="Genomic_DNA"/>
</dbReference>
<comment type="caution">
    <text evidence="1">The sequence shown here is derived from an EMBL/GenBank/DDBJ whole genome shotgun (WGS) entry which is preliminary data.</text>
</comment>
<sequence length="55" mass="6561">MCCAFWKMRHYKLTEKSEVIIEKNREPQALSQPLVAMLIMLSFATPWLTRLRHVN</sequence>
<feature type="non-terminal residue" evidence="1">
    <location>
        <position position="55"/>
    </location>
</feature>
<gene>
    <name evidence="1" type="ORF">T4C_9528</name>
</gene>
<dbReference type="AlphaFoldDB" id="A0A0V1GLL1"/>
<organism evidence="1 2">
    <name type="scientific">Trichinella pseudospiralis</name>
    <name type="common">Parasitic roundworm</name>
    <dbReference type="NCBI Taxonomy" id="6337"/>
    <lineage>
        <taxon>Eukaryota</taxon>
        <taxon>Metazoa</taxon>
        <taxon>Ecdysozoa</taxon>
        <taxon>Nematoda</taxon>
        <taxon>Enoplea</taxon>
        <taxon>Dorylaimia</taxon>
        <taxon>Trichinellida</taxon>
        <taxon>Trichinellidae</taxon>
        <taxon>Trichinella</taxon>
    </lineage>
</organism>
<reference evidence="1 2" key="1">
    <citation type="submission" date="2015-01" db="EMBL/GenBank/DDBJ databases">
        <title>Evolution of Trichinella species and genotypes.</title>
        <authorList>
            <person name="Korhonen P.K."/>
            <person name="Edoardo P."/>
            <person name="Giuseppe L.R."/>
            <person name="Gasser R.B."/>
        </authorList>
    </citation>
    <scope>NUCLEOTIDE SEQUENCE [LARGE SCALE GENOMIC DNA]</scope>
    <source>
        <strain evidence="1">ISS176</strain>
    </source>
</reference>
<evidence type="ECO:0000313" key="2">
    <source>
        <dbReference type="Proteomes" id="UP000054826"/>
    </source>
</evidence>
<evidence type="ECO:0000313" key="1">
    <source>
        <dbReference type="EMBL" id="KRY99148.1"/>
    </source>
</evidence>
<accession>A0A0V1GLL1</accession>
<proteinExistence type="predicted"/>
<name>A0A0V1GLL1_TRIPS</name>